<sequence length="101" mass="10934">MKHFLSLAALALLLAGCHANPAEEQKAIAAVEQYVQQQVGGPVTPVHSEAHTGHQPDAEGRRRAGYTVEYTFELERTPGRKEEVTAVYFADSAGNVMPSTK</sequence>
<gene>
    <name evidence="3" type="ORF">E5K00_06465</name>
</gene>
<protein>
    <recommendedName>
        <fullName evidence="5">PepSY domain-containing protein</fullName>
    </recommendedName>
</protein>
<dbReference type="RefSeq" id="WP_135462419.1">
    <property type="nucleotide sequence ID" value="NZ_SRLC01000001.1"/>
</dbReference>
<feature type="chain" id="PRO_5021316165" description="PepSY domain-containing protein" evidence="2">
    <location>
        <begin position="22"/>
        <end position="101"/>
    </location>
</feature>
<reference evidence="3 4" key="1">
    <citation type="submission" date="2019-04" db="EMBL/GenBank/DDBJ databases">
        <authorList>
            <person name="Feng G."/>
            <person name="Zhang J."/>
            <person name="Zhu H."/>
        </authorList>
    </citation>
    <scope>NUCLEOTIDE SEQUENCE [LARGE SCALE GENOMIC DNA]</scope>
    <source>
        <strain evidence="3 4">JCM 31653</strain>
    </source>
</reference>
<organism evidence="3 4">
    <name type="scientific">Hymenobacter aquaticus</name>
    <dbReference type="NCBI Taxonomy" id="1867101"/>
    <lineage>
        <taxon>Bacteria</taxon>
        <taxon>Pseudomonadati</taxon>
        <taxon>Bacteroidota</taxon>
        <taxon>Cytophagia</taxon>
        <taxon>Cytophagales</taxon>
        <taxon>Hymenobacteraceae</taxon>
        <taxon>Hymenobacter</taxon>
    </lineage>
</organism>
<dbReference type="OrthoDB" id="885026at2"/>
<keyword evidence="2" id="KW-0732">Signal</keyword>
<name>A0A4Z0Q720_9BACT</name>
<evidence type="ECO:0000313" key="4">
    <source>
        <dbReference type="Proteomes" id="UP000297549"/>
    </source>
</evidence>
<feature type="signal peptide" evidence="2">
    <location>
        <begin position="1"/>
        <end position="21"/>
    </location>
</feature>
<feature type="compositionally biased region" description="Basic and acidic residues" evidence="1">
    <location>
        <begin position="48"/>
        <end position="62"/>
    </location>
</feature>
<dbReference type="AlphaFoldDB" id="A0A4Z0Q720"/>
<accession>A0A4Z0Q720</accession>
<comment type="caution">
    <text evidence="3">The sequence shown here is derived from an EMBL/GenBank/DDBJ whole genome shotgun (WGS) entry which is preliminary data.</text>
</comment>
<dbReference type="PROSITE" id="PS51257">
    <property type="entry name" value="PROKAR_LIPOPROTEIN"/>
    <property type="match status" value="1"/>
</dbReference>
<evidence type="ECO:0008006" key="5">
    <source>
        <dbReference type="Google" id="ProtNLM"/>
    </source>
</evidence>
<dbReference type="EMBL" id="SRLC01000001">
    <property type="protein sequence ID" value="TGE24841.1"/>
    <property type="molecule type" value="Genomic_DNA"/>
</dbReference>
<dbReference type="Proteomes" id="UP000297549">
    <property type="component" value="Unassembled WGS sequence"/>
</dbReference>
<feature type="region of interest" description="Disordered" evidence="1">
    <location>
        <begin position="43"/>
        <end position="64"/>
    </location>
</feature>
<keyword evidence="4" id="KW-1185">Reference proteome</keyword>
<evidence type="ECO:0000313" key="3">
    <source>
        <dbReference type="EMBL" id="TGE24841.1"/>
    </source>
</evidence>
<evidence type="ECO:0000256" key="2">
    <source>
        <dbReference type="SAM" id="SignalP"/>
    </source>
</evidence>
<proteinExistence type="predicted"/>
<evidence type="ECO:0000256" key="1">
    <source>
        <dbReference type="SAM" id="MobiDB-lite"/>
    </source>
</evidence>